<protein>
    <recommendedName>
        <fullName evidence="6">Clathrin light chain</fullName>
    </recommendedName>
</protein>
<dbReference type="GO" id="GO:0030132">
    <property type="term" value="C:clathrin coat of coated pit"/>
    <property type="evidence" value="ECO:0007669"/>
    <property type="project" value="InterPro"/>
</dbReference>
<dbReference type="PANTHER" id="PTHR10639:SF7">
    <property type="entry name" value="CLATHRIN LIGHT CHAIN"/>
    <property type="match status" value="1"/>
</dbReference>
<dbReference type="GO" id="GO:0006886">
    <property type="term" value="P:intracellular protein transport"/>
    <property type="evidence" value="ECO:0007669"/>
    <property type="project" value="InterPro"/>
</dbReference>
<keyword evidence="5 6" id="KW-0968">Cytoplasmic vesicle</keyword>
<feature type="coiled-coil region" evidence="7">
    <location>
        <begin position="117"/>
        <end position="151"/>
    </location>
</feature>
<dbReference type="Proteomes" id="UP000271889">
    <property type="component" value="Unassembled WGS sequence"/>
</dbReference>
<evidence type="ECO:0000313" key="8">
    <source>
        <dbReference type="EMBL" id="VDK46499.1"/>
    </source>
</evidence>
<keyword evidence="3 6" id="KW-0472">Membrane</keyword>
<dbReference type="GO" id="GO:0099631">
    <property type="term" value="C:postsynaptic endocytic zone cytoplasmic component"/>
    <property type="evidence" value="ECO:0007669"/>
    <property type="project" value="TreeGrafter"/>
</dbReference>
<comment type="similarity">
    <text evidence="2 6">Belongs to the clathrin light chain family.</text>
</comment>
<evidence type="ECO:0000256" key="1">
    <source>
        <dbReference type="ARBA" id="ARBA00004180"/>
    </source>
</evidence>
<proteinExistence type="inferred from homology"/>
<dbReference type="GO" id="GO:0030672">
    <property type="term" value="C:synaptic vesicle membrane"/>
    <property type="evidence" value="ECO:0007669"/>
    <property type="project" value="TreeGrafter"/>
</dbReference>
<evidence type="ECO:0000256" key="2">
    <source>
        <dbReference type="ARBA" id="ARBA00005263"/>
    </source>
</evidence>
<organism evidence="8 9">
    <name type="scientific">Cylicostephanus goldi</name>
    <name type="common">Nematode worm</name>
    <dbReference type="NCBI Taxonomy" id="71465"/>
    <lineage>
        <taxon>Eukaryota</taxon>
        <taxon>Metazoa</taxon>
        <taxon>Ecdysozoa</taxon>
        <taxon>Nematoda</taxon>
        <taxon>Chromadorea</taxon>
        <taxon>Rhabditida</taxon>
        <taxon>Rhabditina</taxon>
        <taxon>Rhabditomorpha</taxon>
        <taxon>Strongyloidea</taxon>
        <taxon>Strongylidae</taxon>
        <taxon>Cylicostephanus</taxon>
    </lineage>
</organism>
<comment type="subcellular location">
    <subcellularLocation>
        <location evidence="1 6">Cytoplasmic vesicle membrane</location>
        <topology evidence="1 6">Peripheral membrane protein</topology>
        <orientation evidence="1 6">Cytoplasmic side</orientation>
    </subcellularLocation>
    <subcellularLocation>
        <location evidence="6">Membrane</location>
        <location evidence="6">Coated pit</location>
        <topology evidence="6">Peripheral membrane protein</topology>
        <orientation evidence="6">Cytoplasmic side</orientation>
    </subcellularLocation>
    <text evidence="6">Cytoplasmic face of coated pits and vesicles.</text>
</comment>
<dbReference type="OrthoDB" id="5512at2759"/>
<dbReference type="GO" id="GO:0005198">
    <property type="term" value="F:structural molecule activity"/>
    <property type="evidence" value="ECO:0007669"/>
    <property type="project" value="InterPro"/>
</dbReference>
<dbReference type="GO" id="GO:0030130">
    <property type="term" value="C:clathrin coat of trans-Golgi network vesicle"/>
    <property type="evidence" value="ECO:0007669"/>
    <property type="project" value="InterPro"/>
</dbReference>
<keyword evidence="4 6" id="KW-0168">Coated pit</keyword>
<dbReference type="PANTHER" id="PTHR10639">
    <property type="entry name" value="CLATHRIN LIGHT CHAIN"/>
    <property type="match status" value="1"/>
</dbReference>
<evidence type="ECO:0000256" key="6">
    <source>
        <dbReference type="RuleBase" id="RU363137"/>
    </source>
</evidence>
<dbReference type="InterPro" id="IPR000996">
    <property type="entry name" value="Clathrin_L-chain"/>
</dbReference>
<evidence type="ECO:0000256" key="3">
    <source>
        <dbReference type="ARBA" id="ARBA00023136"/>
    </source>
</evidence>
<dbReference type="EMBL" id="UYRV01001213">
    <property type="protein sequence ID" value="VDK46499.1"/>
    <property type="molecule type" value="Genomic_DNA"/>
</dbReference>
<evidence type="ECO:0000313" key="9">
    <source>
        <dbReference type="Proteomes" id="UP000271889"/>
    </source>
</evidence>
<keyword evidence="9" id="KW-1185">Reference proteome</keyword>
<keyword evidence="7" id="KW-0175">Coiled coil</keyword>
<comment type="function">
    <text evidence="6">Clathrin is the major protein of the polyhedral coat of coated pits and vesicles.</text>
</comment>
<dbReference type="AlphaFoldDB" id="A0A3P6QD62"/>
<accession>A0A3P6QD62</accession>
<dbReference type="GO" id="GO:0072583">
    <property type="term" value="P:clathrin-dependent endocytosis"/>
    <property type="evidence" value="ECO:0007669"/>
    <property type="project" value="TreeGrafter"/>
</dbReference>
<evidence type="ECO:0000256" key="5">
    <source>
        <dbReference type="ARBA" id="ARBA00023329"/>
    </source>
</evidence>
<reference evidence="8 9" key="1">
    <citation type="submission" date="2018-11" db="EMBL/GenBank/DDBJ databases">
        <authorList>
            <consortium name="Pathogen Informatics"/>
        </authorList>
    </citation>
    <scope>NUCLEOTIDE SEQUENCE [LARGE SCALE GENOMIC DNA]</scope>
</reference>
<sequence>MYQILAAAEPPPAPAADEIAALIDPPSVGGGDSGVDLAGMDYQPTPPGMQTCLFSFFIADHLNNATLTYPMNDFECGSTYLLLVPLVNGNGVNSHQSAASSKGPSPVPVPRIEAENIRRWREQQKVLLEKKDEAEEKKKNELRAAAKKELEDWYKQREAALKLTKEANRCGLKTFEANHILIVLPL</sequence>
<dbReference type="GO" id="GO:0032050">
    <property type="term" value="F:clathrin heavy chain binding"/>
    <property type="evidence" value="ECO:0007669"/>
    <property type="project" value="TreeGrafter"/>
</dbReference>
<name>A0A3P6QD62_CYLGO</name>
<gene>
    <name evidence="8" type="ORF">CGOC_LOCUS782</name>
</gene>
<evidence type="ECO:0000256" key="7">
    <source>
        <dbReference type="SAM" id="Coils"/>
    </source>
</evidence>
<evidence type="ECO:0000256" key="4">
    <source>
        <dbReference type="ARBA" id="ARBA00023176"/>
    </source>
</evidence>
<dbReference type="Pfam" id="PF01086">
    <property type="entry name" value="Clathrin_lg_ch"/>
    <property type="match status" value="1"/>
</dbReference>